<keyword evidence="1" id="KW-0472">Membrane</keyword>
<dbReference type="Pfam" id="PF03729">
    <property type="entry name" value="DUF308"/>
    <property type="match status" value="2"/>
</dbReference>
<dbReference type="PANTHER" id="PTHR34989">
    <property type="entry name" value="PROTEIN HDED"/>
    <property type="match status" value="1"/>
</dbReference>
<feature type="transmembrane region" description="Helical" evidence="1">
    <location>
        <begin position="164"/>
        <end position="184"/>
    </location>
</feature>
<evidence type="ECO:0000313" key="2">
    <source>
        <dbReference type="EMBL" id="MBB3891240.1"/>
    </source>
</evidence>
<proteinExistence type="predicted"/>
<reference evidence="2 3" key="1">
    <citation type="submission" date="2020-08" db="EMBL/GenBank/DDBJ databases">
        <title>Genomic Encyclopedia of Type Strains, Phase IV (KMG-IV): sequencing the most valuable type-strain genomes for metagenomic binning, comparative biology and taxonomic classification.</title>
        <authorList>
            <person name="Goeker M."/>
        </authorList>
    </citation>
    <scope>NUCLEOTIDE SEQUENCE [LARGE SCALE GENOMIC DNA]</scope>
    <source>
        <strain evidence="2 3">DSM 21793</strain>
    </source>
</reference>
<dbReference type="GO" id="GO:0005886">
    <property type="term" value="C:plasma membrane"/>
    <property type="evidence" value="ECO:0007669"/>
    <property type="project" value="TreeGrafter"/>
</dbReference>
<dbReference type="RefSeq" id="WP_183771932.1">
    <property type="nucleotide sequence ID" value="NZ_JACIDK010000002.1"/>
</dbReference>
<gene>
    <name evidence="2" type="ORF">GGQ61_001957</name>
</gene>
<protein>
    <submittedName>
        <fullName evidence="2">Uncharacterized membrane protein HdeD (DUF308 family)</fullName>
    </submittedName>
</protein>
<keyword evidence="1" id="KW-1133">Transmembrane helix</keyword>
<dbReference type="InterPro" id="IPR052712">
    <property type="entry name" value="Acid_resist_chaperone_HdeD"/>
</dbReference>
<feature type="transmembrane region" description="Helical" evidence="1">
    <location>
        <begin position="106"/>
        <end position="126"/>
    </location>
</feature>
<dbReference type="EMBL" id="JACIDK010000002">
    <property type="protein sequence ID" value="MBB3891240.1"/>
    <property type="molecule type" value="Genomic_DNA"/>
</dbReference>
<comment type="caution">
    <text evidence="2">The sequence shown here is derived from an EMBL/GenBank/DDBJ whole genome shotgun (WGS) entry which is preliminary data.</text>
</comment>
<accession>A0A840A1A1</accession>
<dbReference type="InterPro" id="IPR005325">
    <property type="entry name" value="DUF308_memb"/>
</dbReference>
<feature type="transmembrane region" description="Helical" evidence="1">
    <location>
        <begin position="21"/>
        <end position="42"/>
    </location>
</feature>
<feature type="transmembrane region" description="Helical" evidence="1">
    <location>
        <begin position="138"/>
        <end position="158"/>
    </location>
</feature>
<organism evidence="2 3">
    <name type="scientific">Phenylobacterium haematophilum</name>
    <dbReference type="NCBI Taxonomy" id="98513"/>
    <lineage>
        <taxon>Bacteria</taxon>
        <taxon>Pseudomonadati</taxon>
        <taxon>Pseudomonadota</taxon>
        <taxon>Alphaproteobacteria</taxon>
        <taxon>Caulobacterales</taxon>
        <taxon>Caulobacteraceae</taxon>
        <taxon>Phenylobacterium</taxon>
    </lineage>
</organism>
<dbReference type="Proteomes" id="UP000530564">
    <property type="component" value="Unassembled WGS sequence"/>
</dbReference>
<sequence>MTTDQGLRSPNPVLTSMFEGVSWQAIALRGVVGILFGLLAIFAPVATALSLVLVFSIYLMADGFLSIASAFRAMRERHSWGLLAVEGIANILASLILFFMPGLGMITFVLIVAVWALFAGGVKLVTAMRRGPAPARGWLAFSAVVSLLFGIVLILAPMAGGVVLTWWLGIYGLVFGVVLLFLAFQLRSARKKAGL</sequence>
<name>A0A840A1A1_9CAUL</name>
<keyword evidence="3" id="KW-1185">Reference proteome</keyword>
<feature type="transmembrane region" description="Helical" evidence="1">
    <location>
        <begin position="48"/>
        <end position="68"/>
    </location>
</feature>
<evidence type="ECO:0000256" key="1">
    <source>
        <dbReference type="SAM" id="Phobius"/>
    </source>
</evidence>
<evidence type="ECO:0000313" key="3">
    <source>
        <dbReference type="Proteomes" id="UP000530564"/>
    </source>
</evidence>
<keyword evidence="1" id="KW-0812">Transmembrane</keyword>
<dbReference type="PANTHER" id="PTHR34989:SF1">
    <property type="entry name" value="PROTEIN HDED"/>
    <property type="match status" value="1"/>
</dbReference>
<feature type="transmembrane region" description="Helical" evidence="1">
    <location>
        <begin position="80"/>
        <end position="100"/>
    </location>
</feature>
<dbReference type="AlphaFoldDB" id="A0A840A1A1"/>